<sequence>MSGGIGDAVIARIFHMSRARAQLSPRSSLRFPQNSPRFKWVTLRFERGLSSTSRSSAMRSVESSLHPADLLVVAIPFNFAASRRL</sequence>
<organism evidence="1 2">
    <name type="scientific">Parelaphostrongylus tenuis</name>
    <name type="common">Meningeal worm</name>
    <dbReference type="NCBI Taxonomy" id="148309"/>
    <lineage>
        <taxon>Eukaryota</taxon>
        <taxon>Metazoa</taxon>
        <taxon>Ecdysozoa</taxon>
        <taxon>Nematoda</taxon>
        <taxon>Chromadorea</taxon>
        <taxon>Rhabditida</taxon>
        <taxon>Rhabditina</taxon>
        <taxon>Rhabditomorpha</taxon>
        <taxon>Strongyloidea</taxon>
        <taxon>Metastrongylidae</taxon>
        <taxon>Parelaphostrongylus</taxon>
    </lineage>
</organism>
<protein>
    <submittedName>
        <fullName evidence="1">Uncharacterized protein</fullName>
    </submittedName>
</protein>
<keyword evidence="2" id="KW-1185">Reference proteome</keyword>
<reference evidence="1" key="1">
    <citation type="submission" date="2021-06" db="EMBL/GenBank/DDBJ databases">
        <title>Parelaphostrongylus tenuis whole genome reference sequence.</title>
        <authorList>
            <person name="Garwood T.J."/>
            <person name="Larsen P.A."/>
            <person name="Fountain-Jones N.M."/>
            <person name="Garbe J.R."/>
            <person name="Macchietto M.G."/>
            <person name="Kania S.A."/>
            <person name="Gerhold R.W."/>
            <person name="Richards J.E."/>
            <person name="Wolf T.M."/>
        </authorList>
    </citation>
    <scope>NUCLEOTIDE SEQUENCE</scope>
    <source>
        <strain evidence="1">MNPRO001-30</strain>
        <tissue evidence="1">Meninges</tissue>
    </source>
</reference>
<evidence type="ECO:0000313" key="1">
    <source>
        <dbReference type="EMBL" id="KAJ1367961.1"/>
    </source>
</evidence>
<dbReference type="EMBL" id="JAHQIW010006052">
    <property type="protein sequence ID" value="KAJ1367961.1"/>
    <property type="molecule type" value="Genomic_DNA"/>
</dbReference>
<proteinExistence type="predicted"/>
<dbReference type="AlphaFoldDB" id="A0AAD5R202"/>
<dbReference type="Proteomes" id="UP001196413">
    <property type="component" value="Unassembled WGS sequence"/>
</dbReference>
<accession>A0AAD5R202</accession>
<gene>
    <name evidence="1" type="ORF">KIN20_028999</name>
</gene>
<name>A0AAD5R202_PARTN</name>
<evidence type="ECO:0000313" key="2">
    <source>
        <dbReference type="Proteomes" id="UP001196413"/>
    </source>
</evidence>
<comment type="caution">
    <text evidence="1">The sequence shown here is derived from an EMBL/GenBank/DDBJ whole genome shotgun (WGS) entry which is preliminary data.</text>
</comment>